<protein>
    <submittedName>
        <fullName evidence="1">Uncharacterized protein</fullName>
    </submittedName>
</protein>
<sequence>MKKNMKGIKHVFSNLIRSLMIYPYFIRSKKSSLFLCNCLLAM</sequence>
<reference evidence="1" key="1">
    <citation type="submission" date="2014-11" db="EMBL/GenBank/DDBJ databases">
        <authorList>
            <person name="Amaro Gonzalez C."/>
        </authorList>
    </citation>
    <scope>NUCLEOTIDE SEQUENCE</scope>
</reference>
<dbReference type="AlphaFoldDB" id="A0A0E9QHQ0"/>
<accession>A0A0E9QHQ0</accession>
<organism evidence="1">
    <name type="scientific">Anguilla anguilla</name>
    <name type="common">European freshwater eel</name>
    <name type="synonym">Muraena anguilla</name>
    <dbReference type="NCBI Taxonomy" id="7936"/>
    <lineage>
        <taxon>Eukaryota</taxon>
        <taxon>Metazoa</taxon>
        <taxon>Chordata</taxon>
        <taxon>Craniata</taxon>
        <taxon>Vertebrata</taxon>
        <taxon>Euteleostomi</taxon>
        <taxon>Actinopterygii</taxon>
        <taxon>Neopterygii</taxon>
        <taxon>Teleostei</taxon>
        <taxon>Anguilliformes</taxon>
        <taxon>Anguillidae</taxon>
        <taxon>Anguilla</taxon>
    </lineage>
</organism>
<proteinExistence type="predicted"/>
<name>A0A0E9QHQ0_ANGAN</name>
<dbReference type="EMBL" id="GBXM01092712">
    <property type="protein sequence ID" value="JAH15865.1"/>
    <property type="molecule type" value="Transcribed_RNA"/>
</dbReference>
<reference evidence="1" key="2">
    <citation type="journal article" date="2015" name="Fish Shellfish Immunol.">
        <title>Early steps in the European eel (Anguilla anguilla)-Vibrio vulnificus interaction in the gills: Role of the RtxA13 toxin.</title>
        <authorList>
            <person name="Callol A."/>
            <person name="Pajuelo D."/>
            <person name="Ebbesson L."/>
            <person name="Teles M."/>
            <person name="MacKenzie S."/>
            <person name="Amaro C."/>
        </authorList>
    </citation>
    <scope>NUCLEOTIDE SEQUENCE</scope>
</reference>
<evidence type="ECO:0000313" key="1">
    <source>
        <dbReference type="EMBL" id="JAH15865.1"/>
    </source>
</evidence>